<dbReference type="EC" id="4.2.1.104" evidence="3"/>
<dbReference type="NCBIfam" id="NF002773">
    <property type="entry name" value="PRK02866.1"/>
    <property type="match status" value="1"/>
</dbReference>
<dbReference type="InterPro" id="IPR036581">
    <property type="entry name" value="Cyanate_lyase_C_sf"/>
</dbReference>
<dbReference type="Proteomes" id="UP000790096">
    <property type="component" value="Unassembled WGS sequence"/>
</dbReference>
<name>A0ABS5T065_9GAMM</name>
<comment type="caution">
    <text evidence="5">The sequence shown here is derived from an EMBL/GenBank/DDBJ whole genome shotgun (WGS) entry which is preliminary data.</text>
</comment>
<dbReference type="GO" id="GO:0008824">
    <property type="term" value="F:cyanate hydratase activity"/>
    <property type="evidence" value="ECO:0007669"/>
    <property type="project" value="UniProtKB-EC"/>
</dbReference>
<evidence type="ECO:0000256" key="2">
    <source>
        <dbReference type="ARBA" id="ARBA00023239"/>
    </source>
</evidence>
<evidence type="ECO:0000256" key="3">
    <source>
        <dbReference type="HAMAP-Rule" id="MF_00535"/>
    </source>
</evidence>
<keyword evidence="6" id="KW-1185">Reference proteome</keyword>
<dbReference type="InterPro" id="IPR003712">
    <property type="entry name" value="Cyanate_lyase_C"/>
</dbReference>
<reference evidence="5 6" key="1">
    <citation type="submission" date="2020-04" db="EMBL/GenBank/DDBJ databases">
        <title>Genome sequencing of Rosenbergiella species.</title>
        <authorList>
            <person name="Alvarez-Perez S."/>
            <person name="Lievens B."/>
        </authorList>
    </citation>
    <scope>NUCLEOTIDE SEQUENCE [LARGE SCALE GENOMIC DNA]</scope>
    <source>
        <strain evidence="5 6">S61</strain>
    </source>
</reference>
<dbReference type="Pfam" id="PF21291">
    <property type="entry name" value="CYNS_N"/>
    <property type="match status" value="1"/>
</dbReference>
<proteinExistence type="inferred from homology"/>
<dbReference type="InterPro" id="IPR008076">
    <property type="entry name" value="Cyanase"/>
</dbReference>
<feature type="domain" description="Cyanate lyase C-terminal" evidence="4">
    <location>
        <begin position="74"/>
        <end position="146"/>
    </location>
</feature>
<feature type="active site" evidence="3">
    <location>
        <position position="87"/>
    </location>
</feature>
<dbReference type="PANTHER" id="PTHR34186">
    <property type="entry name" value="CYANATE HYDRATASE"/>
    <property type="match status" value="1"/>
</dbReference>
<dbReference type="Gene3D" id="1.10.260.40">
    <property type="entry name" value="lambda repressor-like DNA-binding domains"/>
    <property type="match status" value="1"/>
</dbReference>
<accession>A0ABS5T065</accession>
<dbReference type="PRINTS" id="PR01693">
    <property type="entry name" value="CYANASE"/>
</dbReference>
<evidence type="ECO:0000259" key="4">
    <source>
        <dbReference type="SMART" id="SM01116"/>
    </source>
</evidence>
<evidence type="ECO:0000313" key="6">
    <source>
        <dbReference type="Proteomes" id="UP000790096"/>
    </source>
</evidence>
<comment type="function">
    <text evidence="1 3">Catalyzes the reaction of cyanate with bicarbonate to produce ammonia and carbon dioxide.</text>
</comment>
<dbReference type="HAMAP" id="MF_00535">
    <property type="entry name" value="Cyanate_hydrat"/>
    <property type="match status" value="1"/>
</dbReference>
<dbReference type="Gene3D" id="3.30.1160.10">
    <property type="entry name" value="Cyanate lyase, C-terminal domain"/>
    <property type="match status" value="1"/>
</dbReference>
<dbReference type="InterPro" id="IPR010982">
    <property type="entry name" value="Lambda_DNA-bd_dom_sf"/>
</dbReference>
<keyword evidence="2 3" id="KW-0456">Lyase</keyword>
<dbReference type="EMBL" id="JABBFR010000047">
    <property type="protein sequence ID" value="MBT0725749.1"/>
    <property type="molecule type" value="Genomic_DNA"/>
</dbReference>
<gene>
    <name evidence="3 5" type="primary">cynS</name>
    <name evidence="5" type="ORF">HH682_15325</name>
</gene>
<protein>
    <recommendedName>
        <fullName evidence="3">Cyanate hydratase</fullName>
        <shortName evidence="3">Cyanase</shortName>
        <ecNumber evidence="3">4.2.1.104</ecNumber>
    </recommendedName>
    <alternativeName>
        <fullName evidence="3">Cyanate hydrolase</fullName>
    </alternativeName>
    <alternativeName>
        <fullName evidence="3">Cyanate lyase</fullName>
    </alternativeName>
</protein>
<dbReference type="PANTHER" id="PTHR34186:SF2">
    <property type="entry name" value="CYANATE HYDRATASE"/>
    <property type="match status" value="1"/>
</dbReference>
<evidence type="ECO:0000256" key="1">
    <source>
        <dbReference type="ARBA" id="ARBA00003561"/>
    </source>
</evidence>
<dbReference type="InterPro" id="IPR048564">
    <property type="entry name" value="CYNS_N"/>
</dbReference>
<dbReference type="CDD" id="cd00559">
    <property type="entry name" value="Cyanase_C"/>
    <property type="match status" value="1"/>
</dbReference>
<organism evidence="5 6">
    <name type="scientific">Rosenbergiella gaditana</name>
    <dbReference type="NCBI Taxonomy" id="2726987"/>
    <lineage>
        <taxon>Bacteria</taxon>
        <taxon>Pseudomonadati</taxon>
        <taxon>Pseudomonadota</taxon>
        <taxon>Gammaproteobacteria</taxon>
        <taxon>Enterobacterales</taxon>
        <taxon>Erwiniaceae</taxon>
        <taxon>Rosenbergiella</taxon>
    </lineage>
</organism>
<dbReference type="PIRSF" id="PIRSF001263">
    <property type="entry name" value="Cyanate_hydratas"/>
    <property type="match status" value="1"/>
</dbReference>
<dbReference type="SUPFAM" id="SSF55234">
    <property type="entry name" value="Cyanase C-terminal domain"/>
    <property type="match status" value="1"/>
</dbReference>
<comment type="catalytic activity">
    <reaction evidence="3">
        <text>cyanate + hydrogencarbonate + 3 H(+) = NH4(+) + 2 CO2</text>
        <dbReference type="Rhea" id="RHEA:11120"/>
        <dbReference type="ChEBI" id="CHEBI:15378"/>
        <dbReference type="ChEBI" id="CHEBI:16526"/>
        <dbReference type="ChEBI" id="CHEBI:17544"/>
        <dbReference type="ChEBI" id="CHEBI:28938"/>
        <dbReference type="ChEBI" id="CHEBI:29195"/>
        <dbReference type="EC" id="4.2.1.104"/>
    </reaction>
</comment>
<dbReference type="Pfam" id="PF02560">
    <property type="entry name" value="Cyanate_lyase"/>
    <property type="match status" value="1"/>
</dbReference>
<comment type="similarity">
    <text evidence="3">Belongs to the cyanase family.</text>
</comment>
<dbReference type="SUPFAM" id="SSF47413">
    <property type="entry name" value="lambda repressor-like DNA-binding domains"/>
    <property type="match status" value="1"/>
</dbReference>
<dbReference type="NCBIfam" id="TIGR00673">
    <property type="entry name" value="cynS"/>
    <property type="match status" value="1"/>
</dbReference>
<evidence type="ECO:0000313" key="5">
    <source>
        <dbReference type="EMBL" id="MBT0725749.1"/>
    </source>
</evidence>
<dbReference type="SMART" id="SM01116">
    <property type="entry name" value="Cyanate_lyase"/>
    <property type="match status" value="1"/>
</dbReference>
<sequence length="146" mass="16651">MRDEITKRILCQKVINGIKWKDVADEIGCSKEWTAAACLGNMKFSQDQAQKITQIFQLDDEDTKWLQQIPARGCQADSLKNDPLIYRWQEIISVYGPALKEIIQEEFGDGIMSAVDFTMDIQKIASPTGDRVEVTLSGKFLPYRNF</sequence>
<feature type="active site" evidence="3">
    <location>
        <position position="113"/>
    </location>
</feature>
<dbReference type="RefSeq" id="WP_214238351.1">
    <property type="nucleotide sequence ID" value="NZ_JABBFR010000047.1"/>
</dbReference>
<feature type="active site" evidence="3">
    <location>
        <position position="90"/>
    </location>
</feature>